<keyword evidence="8" id="KW-0175">Coiled coil</keyword>
<dbReference type="InterPro" id="IPR003423">
    <property type="entry name" value="OMP_efflux"/>
</dbReference>
<dbReference type="AlphaFoldDB" id="A0A7C3E8Z4"/>
<reference evidence="9" key="1">
    <citation type="journal article" date="2020" name="mSystems">
        <title>Genome- and Community-Level Interaction Insights into Carbon Utilization and Element Cycling Functions of Hydrothermarchaeota in Hydrothermal Sediment.</title>
        <authorList>
            <person name="Zhou Z."/>
            <person name="Liu Y."/>
            <person name="Xu W."/>
            <person name="Pan J."/>
            <person name="Luo Z.H."/>
            <person name="Li M."/>
        </authorList>
    </citation>
    <scope>NUCLEOTIDE SEQUENCE [LARGE SCALE GENOMIC DNA]</scope>
    <source>
        <strain evidence="9">SpSt-503</strain>
    </source>
</reference>
<evidence type="ECO:0000313" key="9">
    <source>
        <dbReference type="EMBL" id="HFH28856.1"/>
    </source>
</evidence>
<evidence type="ECO:0000256" key="8">
    <source>
        <dbReference type="SAM" id="Coils"/>
    </source>
</evidence>
<dbReference type="Pfam" id="PF02321">
    <property type="entry name" value="OEP"/>
    <property type="match status" value="1"/>
</dbReference>
<comment type="caution">
    <text evidence="9">The sequence shown here is derived from an EMBL/GenBank/DDBJ whole genome shotgun (WGS) entry which is preliminary data.</text>
</comment>
<keyword evidence="4" id="KW-1134">Transmembrane beta strand</keyword>
<dbReference type="GO" id="GO:1990281">
    <property type="term" value="C:efflux pump complex"/>
    <property type="evidence" value="ECO:0007669"/>
    <property type="project" value="TreeGrafter"/>
</dbReference>
<dbReference type="GO" id="GO:0015288">
    <property type="term" value="F:porin activity"/>
    <property type="evidence" value="ECO:0007669"/>
    <property type="project" value="TreeGrafter"/>
</dbReference>
<evidence type="ECO:0000256" key="2">
    <source>
        <dbReference type="ARBA" id="ARBA00007613"/>
    </source>
</evidence>
<sequence length="527" mass="57534">MKMTRSALHGPATFRSGLGPILTVFFSLSLWLGPGLVPGWGPGTEGLLFAQSSAAPFAEDSKQLVRDFQALLDFTHPFVPVSPASSKGQGPYTMADLVSQALASSPLIRSAQANRRASEADLQSARAQRFPVFALDTSATYLGNPLGPIVIKKGELGAFPNPQDPNGSTILVPPLDVTLYKGMESSLYQFKLSVDIPLFTWGKINTGIEAALSALSASWIKETKAAHELRYRIQGTWDALAYVVKTEAVLTVQQKVGHRLAELARANYRSGFITRSELLNTEVKVKEIDIGLAMAAEKRNRLLSDLSYLTGLKDLTLKDLSLEPVQASGPRLDVAEALITIPQTNYDLAYGKAMLEAQKRMERLVDIQGKGLPDIGLHVEASYGGSRFPFLETDWYGKDDYQFTFSVGTKGNLFGNPVKAGEALKARAQTEDAQAQLSQGEQNLASFIREQYLTLELQKSRLEYAQLKLSAQEEELERQKQLLLSGSGAESDYLSKLLEILSTLTDAYSQLATYRSTLLTLEAAGAE</sequence>
<name>A0A7C3E8Z4_9SPIR</name>
<comment type="similarity">
    <text evidence="2">Belongs to the outer membrane factor (OMF) (TC 1.B.17) family.</text>
</comment>
<feature type="coiled-coil region" evidence="8">
    <location>
        <begin position="455"/>
        <end position="482"/>
    </location>
</feature>
<keyword evidence="3" id="KW-0813">Transport</keyword>
<keyword evidence="5" id="KW-0812">Transmembrane</keyword>
<organism evidence="9">
    <name type="scientific">Gracilinema caldarium</name>
    <dbReference type="NCBI Taxonomy" id="215591"/>
    <lineage>
        <taxon>Bacteria</taxon>
        <taxon>Pseudomonadati</taxon>
        <taxon>Spirochaetota</taxon>
        <taxon>Spirochaetia</taxon>
        <taxon>Spirochaetales</taxon>
        <taxon>Breznakiellaceae</taxon>
        <taxon>Gracilinema</taxon>
    </lineage>
</organism>
<evidence type="ECO:0000256" key="6">
    <source>
        <dbReference type="ARBA" id="ARBA00023136"/>
    </source>
</evidence>
<evidence type="ECO:0000256" key="3">
    <source>
        <dbReference type="ARBA" id="ARBA00022448"/>
    </source>
</evidence>
<dbReference type="Gene3D" id="1.20.1600.10">
    <property type="entry name" value="Outer membrane efflux proteins (OEP)"/>
    <property type="match status" value="1"/>
</dbReference>
<evidence type="ECO:0000256" key="5">
    <source>
        <dbReference type="ARBA" id="ARBA00022692"/>
    </source>
</evidence>
<dbReference type="EMBL" id="DSVL01000152">
    <property type="protein sequence ID" value="HFH28856.1"/>
    <property type="molecule type" value="Genomic_DNA"/>
</dbReference>
<evidence type="ECO:0000256" key="7">
    <source>
        <dbReference type="ARBA" id="ARBA00023237"/>
    </source>
</evidence>
<keyword evidence="7" id="KW-0998">Cell outer membrane</keyword>
<evidence type="ECO:0000256" key="4">
    <source>
        <dbReference type="ARBA" id="ARBA00022452"/>
    </source>
</evidence>
<dbReference type="GO" id="GO:0009279">
    <property type="term" value="C:cell outer membrane"/>
    <property type="evidence" value="ECO:0007669"/>
    <property type="project" value="UniProtKB-SubCell"/>
</dbReference>
<gene>
    <name evidence="9" type="ORF">ENS59_05005</name>
</gene>
<comment type="subcellular location">
    <subcellularLocation>
        <location evidence="1">Cell outer membrane</location>
    </subcellularLocation>
</comment>
<evidence type="ECO:0000256" key="1">
    <source>
        <dbReference type="ARBA" id="ARBA00004442"/>
    </source>
</evidence>
<dbReference type="PANTHER" id="PTHR30026">
    <property type="entry name" value="OUTER MEMBRANE PROTEIN TOLC"/>
    <property type="match status" value="1"/>
</dbReference>
<proteinExistence type="inferred from homology"/>
<dbReference type="InterPro" id="IPR051906">
    <property type="entry name" value="TolC-like"/>
</dbReference>
<dbReference type="SUPFAM" id="SSF56954">
    <property type="entry name" value="Outer membrane efflux proteins (OEP)"/>
    <property type="match status" value="1"/>
</dbReference>
<dbReference type="PANTHER" id="PTHR30026:SF20">
    <property type="entry name" value="OUTER MEMBRANE PROTEIN TOLC"/>
    <property type="match status" value="1"/>
</dbReference>
<accession>A0A7C3E8Z4</accession>
<protein>
    <submittedName>
        <fullName evidence="9">TolC family protein</fullName>
    </submittedName>
</protein>
<dbReference type="GO" id="GO:0015562">
    <property type="term" value="F:efflux transmembrane transporter activity"/>
    <property type="evidence" value="ECO:0007669"/>
    <property type="project" value="InterPro"/>
</dbReference>
<keyword evidence="6" id="KW-0472">Membrane</keyword>